<organism evidence="1 2">
    <name type="scientific">Eimeria tenella</name>
    <name type="common">Coccidian parasite</name>
    <dbReference type="NCBI Taxonomy" id="5802"/>
    <lineage>
        <taxon>Eukaryota</taxon>
        <taxon>Sar</taxon>
        <taxon>Alveolata</taxon>
        <taxon>Apicomplexa</taxon>
        <taxon>Conoidasida</taxon>
        <taxon>Coccidia</taxon>
        <taxon>Eucoccidiorida</taxon>
        <taxon>Eimeriorina</taxon>
        <taxon>Eimeriidae</taxon>
        <taxon>Eimeria</taxon>
    </lineage>
</organism>
<dbReference type="EMBL" id="AM269894">
    <property type="protein sequence ID" value="CAK51364.1"/>
    <property type="molecule type" value="Genomic_DNA"/>
</dbReference>
<dbReference type="AlphaFoldDB" id="C8TDM8"/>
<dbReference type="Proteomes" id="UP000243681">
    <property type="component" value="Chromosome 1"/>
</dbReference>
<protein>
    <submittedName>
        <fullName evidence="1">Uncharacterized protein</fullName>
    </submittedName>
</protein>
<proteinExistence type="predicted"/>
<accession>C8TDM8</accession>
<evidence type="ECO:0000313" key="1">
    <source>
        <dbReference type="EMBL" id="CAK51364.1"/>
    </source>
</evidence>
<reference evidence="1 2" key="1">
    <citation type="journal article" date="2007" name="Genome Res.">
        <title>Sequencing and analysis of chromosome 1 of Eimeria tenella reveals a unique segmental organization.</title>
        <authorList>
            <person name="Ling K.H."/>
            <person name="Rajandream M.A."/>
            <person name="Rivailler P."/>
            <person name="Ivens A."/>
            <person name="Yap S.J."/>
            <person name="Madeira A.M.B.N."/>
            <person name="Mungall K."/>
            <person name="Billington K."/>
            <person name="Yee W.Y."/>
            <person name="Bankier A.T."/>
            <person name="Carroll F."/>
            <person name="Durham A.M."/>
            <person name="Peters N."/>
            <person name="Loo S.S."/>
            <person name="Mat-Isa M.N."/>
            <person name="Novaes J."/>
            <person name="Quail M."/>
            <person name="Rosli R."/>
            <person name="Shamsudin M.N."/>
            <person name="Sobreira T.J.P."/>
            <person name="Tivey A.R."/>
            <person name="Wai S.F."/>
            <person name="White S."/>
            <person name="Wu X."/>
            <person name="Kerhornou A.X."/>
            <person name="Blake D."/>
            <person name="Mohamed R."/>
            <person name="Shirley M."/>
            <person name="Gruber A."/>
            <person name="Berriman M."/>
            <person name="Tomley F."/>
            <person name="Dear P.H."/>
            <person name="Wan K.L."/>
        </authorList>
    </citation>
    <scope>NUCLEOTIDE SEQUENCE [LARGE SCALE GENOMIC DNA]</scope>
    <source>
        <strain evidence="1 2">Houghton</strain>
    </source>
</reference>
<gene>
    <name evidence="1" type="ORF">e1012e08.tmp0311</name>
</gene>
<name>C8TDM8_EIMTE</name>
<evidence type="ECO:0000313" key="2">
    <source>
        <dbReference type="Proteomes" id="UP000243681"/>
    </source>
</evidence>
<sequence>MMLRAWISGCEVLRLETISGIAQYDVVRTFAKLHSYETSSASTMQRTGSPLRPATWERAVSDSSTIEWLYIEHAGHPSKATYYFDKTEVLRKFICPDRLSISWMALNQVKVEQRIAGSKDVRFGL</sequence>